<dbReference type="EMBL" id="VFPA01000004">
    <property type="protein sequence ID" value="TQM06146.1"/>
    <property type="molecule type" value="Genomic_DNA"/>
</dbReference>
<keyword evidence="2" id="KW-1185">Reference proteome</keyword>
<organism evidence="1 2">
    <name type="scientific">Pseudonocardia kunmingensis</name>
    <dbReference type="NCBI Taxonomy" id="630975"/>
    <lineage>
        <taxon>Bacteria</taxon>
        <taxon>Bacillati</taxon>
        <taxon>Actinomycetota</taxon>
        <taxon>Actinomycetes</taxon>
        <taxon>Pseudonocardiales</taxon>
        <taxon>Pseudonocardiaceae</taxon>
        <taxon>Pseudonocardia</taxon>
    </lineage>
</organism>
<name>A0A543DA07_9PSEU</name>
<protein>
    <submittedName>
        <fullName evidence="1">Uncharacterized protein</fullName>
    </submittedName>
</protein>
<sequence length="132" mass="13749">MAGLFDHLAGHRAEHHAQRFIARLMDQVGAAGLAAAASVPALLAAVDQHAAGVRDILLLGVEGSAAAAGAVLLAGYAKGLLDEAGTDGGRLRAAAEECWHRADWLTVRVLAICALSRDDDWRRPVMPLQPAA</sequence>
<evidence type="ECO:0000313" key="1">
    <source>
        <dbReference type="EMBL" id="TQM06146.1"/>
    </source>
</evidence>
<dbReference type="Pfam" id="PF19939">
    <property type="entry name" value="DUF6401"/>
    <property type="match status" value="1"/>
</dbReference>
<proteinExistence type="predicted"/>
<dbReference type="AlphaFoldDB" id="A0A543DA07"/>
<reference evidence="1 2" key="1">
    <citation type="submission" date="2019-06" db="EMBL/GenBank/DDBJ databases">
        <title>Sequencing the genomes of 1000 actinobacteria strains.</title>
        <authorList>
            <person name="Klenk H.-P."/>
        </authorList>
    </citation>
    <scope>NUCLEOTIDE SEQUENCE [LARGE SCALE GENOMIC DNA]</scope>
    <source>
        <strain evidence="1 2">DSM 45301</strain>
    </source>
</reference>
<accession>A0A543DA07</accession>
<dbReference type="RefSeq" id="WP_246106891.1">
    <property type="nucleotide sequence ID" value="NZ_VFPA01000004.1"/>
</dbReference>
<gene>
    <name evidence="1" type="ORF">FB558_6391</name>
</gene>
<comment type="caution">
    <text evidence="1">The sequence shown here is derived from an EMBL/GenBank/DDBJ whole genome shotgun (WGS) entry which is preliminary data.</text>
</comment>
<dbReference type="Proteomes" id="UP000315677">
    <property type="component" value="Unassembled WGS sequence"/>
</dbReference>
<dbReference type="InterPro" id="IPR045647">
    <property type="entry name" value="DUF6401"/>
</dbReference>
<evidence type="ECO:0000313" key="2">
    <source>
        <dbReference type="Proteomes" id="UP000315677"/>
    </source>
</evidence>